<dbReference type="Proteomes" id="UP000050277">
    <property type="component" value="Unassembled WGS sequence"/>
</dbReference>
<dbReference type="FunFam" id="1.10.287.130:FF:000001">
    <property type="entry name" value="Two-component sensor histidine kinase"/>
    <property type="match status" value="1"/>
</dbReference>
<dbReference type="Pfam" id="PF02518">
    <property type="entry name" value="HATPase_c"/>
    <property type="match status" value="1"/>
</dbReference>
<evidence type="ECO:0000256" key="5">
    <source>
        <dbReference type="ARBA" id="ARBA00022777"/>
    </source>
</evidence>
<evidence type="ECO:0000259" key="10">
    <source>
        <dbReference type="PROSITE" id="PS50112"/>
    </source>
</evidence>
<feature type="domain" description="PAS" evidence="10">
    <location>
        <begin position="534"/>
        <end position="585"/>
    </location>
</feature>
<dbReference type="Gene3D" id="3.30.450.20">
    <property type="entry name" value="PAS domain"/>
    <property type="match status" value="1"/>
</dbReference>
<dbReference type="InterPro" id="IPR036097">
    <property type="entry name" value="HisK_dim/P_sf"/>
</dbReference>
<evidence type="ECO:0000256" key="8">
    <source>
        <dbReference type="SAM" id="Phobius"/>
    </source>
</evidence>
<comment type="caution">
    <text evidence="11">The sequence shown here is derived from an EMBL/GenBank/DDBJ whole genome shotgun (WGS) entry which is preliminary data.</text>
</comment>
<dbReference type="CDD" id="cd00130">
    <property type="entry name" value="PAS"/>
    <property type="match status" value="1"/>
</dbReference>
<dbReference type="SUPFAM" id="SSF55874">
    <property type="entry name" value="ATPase domain of HSP90 chaperone/DNA topoisomerase II/histidine kinase"/>
    <property type="match status" value="1"/>
</dbReference>
<name>A0A0P6YB44_9CHLR</name>
<keyword evidence="8" id="KW-1133">Transmembrane helix</keyword>
<dbReference type="RefSeq" id="WP_054534618.1">
    <property type="nucleotide sequence ID" value="NZ_LGKP01000021.1"/>
</dbReference>
<keyword evidence="8" id="KW-0812">Transmembrane</keyword>
<dbReference type="SUPFAM" id="SSF47384">
    <property type="entry name" value="Homodimeric domain of signal transducing histidine kinase"/>
    <property type="match status" value="1"/>
</dbReference>
<dbReference type="InterPro" id="IPR000014">
    <property type="entry name" value="PAS"/>
</dbReference>
<evidence type="ECO:0000256" key="7">
    <source>
        <dbReference type="ARBA" id="ARBA00023136"/>
    </source>
</evidence>
<proteinExistence type="predicted"/>
<dbReference type="OrthoDB" id="9777816at2"/>
<evidence type="ECO:0000256" key="4">
    <source>
        <dbReference type="ARBA" id="ARBA00022679"/>
    </source>
</evidence>
<dbReference type="EC" id="2.7.13.3" evidence="2"/>
<dbReference type="SUPFAM" id="SSF55781">
    <property type="entry name" value="GAF domain-like"/>
    <property type="match status" value="2"/>
</dbReference>
<dbReference type="Pfam" id="PF00512">
    <property type="entry name" value="HisKA"/>
    <property type="match status" value="1"/>
</dbReference>
<dbReference type="InterPro" id="IPR013767">
    <property type="entry name" value="PAS_fold"/>
</dbReference>
<dbReference type="PRINTS" id="PR00344">
    <property type="entry name" value="BCTRLSENSOR"/>
</dbReference>
<dbReference type="Pfam" id="PF13185">
    <property type="entry name" value="GAF_2"/>
    <property type="match status" value="1"/>
</dbReference>
<protein>
    <recommendedName>
        <fullName evidence="2">histidine kinase</fullName>
        <ecNumber evidence="2">2.7.13.3</ecNumber>
    </recommendedName>
</protein>
<dbReference type="InterPro" id="IPR005467">
    <property type="entry name" value="His_kinase_dom"/>
</dbReference>
<dbReference type="InterPro" id="IPR050736">
    <property type="entry name" value="Sensor_HK_Regulatory"/>
</dbReference>
<keyword evidence="5" id="KW-0418">Kinase</keyword>
<dbReference type="Gene3D" id="1.10.287.130">
    <property type="match status" value="1"/>
</dbReference>
<dbReference type="PROSITE" id="PS50112">
    <property type="entry name" value="PAS"/>
    <property type="match status" value="1"/>
</dbReference>
<feature type="transmembrane region" description="Helical" evidence="8">
    <location>
        <begin position="142"/>
        <end position="160"/>
    </location>
</feature>
<accession>A0A0P6YB44</accession>
<keyword evidence="4" id="KW-0808">Transferase</keyword>
<dbReference type="EMBL" id="LGKP01000021">
    <property type="protein sequence ID" value="KPL86635.1"/>
    <property type="molecule type" value="Genomic_DNA"/>
</dbReference>
<dbReference type="PANTHER" id="PTHR43711:SF31">
    <property type="entry name" value="HISTIDINE KINASE"/>
    <property type="match status" value="1"/>
</dbReference>
<evidence type="ECO:0000256" key="1">
    <source>
        <dbReference type="ARBA" id="ARBA00000085"/>
    </source>
</evidence>
<organism evidence="11 12">
    <name type="scientific">Herpetosiphon geysericola</name>
    <dbReference type="NCBI Taxonomy" id="70996"/>
    <lineage>
        <taxon>Bacteria</taxon>
        <taxon>Bacillati</taxon>
        <taxon>Chloroflexota</taxon>
        <taxon>Chloroflexia</taxon>
        <taxon>Herpetosiphonales</taxon>
        <taxon>Herpetosiphonaceae</taxon>
        <taxon>Herpetosiphon</taxon>
    </lineage>
</organism>
<feature type="transmembrane region" description="Helical" evidence="8">
    <location>
        <begin position="111"/>
        <end position="130"/>
    </location>
</feature>
<feature type="domain" description="Histidine kinase" evidence="9">
    <location>
        <begin position="653"/>
        <end position="872"/>
    </location>
</feature>
<dbReference type="Gene3D" id="3.30.565.10">
    <property type="entry name" value="Histidine kinase-like ATPase, C-terminal domain"/>
    <property type="match status" value="1"/>
</dbReference>
<dbReference type="InterPro" id="IPR036890">
    <property type="entry name" value="HATPase_C_sf"/>
</dbReference>
<evidence type="ECO:0000256" key="2">
    <source>
        <dbReference type="ARBA" id="ARBA00012438"/>
    </source>
</evidence>
<dbReference type="GO" id="GO:0006355">
    <property type="term" value="P:regulation of DNA-templated transcription"/>
    <property type="evidence" value="ECO:0007669"/>
    <property type="project" value="InterPro"/>
</dbReference>
<dbReference type="Gene3D" id="3.30.450.40">
    <property type="match status" value="2"/>
</dbReference>
<evidence type="ECO:0000313" key="12">
    <source>
        <dbReference type="Proteomes" id="UP000050277"/>
    </source>
</evidence>
<evidence type="ECO:0000313" key="11">
    <source>
        <dbReference type="EMBL" id="KPL86635.1"/>
    </source>
</evidence>
<evidence type="ECO:0000256" key="6">
    <source>
        <dbReference type="ARBA" id="ARBA00023012"/>
    </source>
</evidence>
<keyword evidence="6" id="KW-0902">Two-component regulatory system</keyword>
<evidence type="ECO:0000256" key="3">
    <source>
        <dbReference type="ARBA" id="ARBA00022553"/>
    </source>
</evidence>
<dbReference type="SMART" id="SM00065">
    <property type="entry name" value="GAF"/>
    <property type="match status" value="2"/>
</dbReference>
<dbReference type="InterPro" id="IPR035965">
    <property type="entry name" value="PAS-like_dom_sf"/>
</dbReference>
<keyword evidence="3" id="KW-0597">Phosphoprotein</keyword>
<dbReference type="InterPro" id="IPR003018">
    <property type="entry name" value="GAF"/>
</dbReference>
<dbReference type="SMART" id="SM00091">
    <property type="entry name" value="PAS"/>
    <property type="match status" value="1"/>
</dbReference>
<feature type="transmembrane region" description="Helical" evidence="8">
    <location>
        <begin position="72"/>
        <end position="91"/>
    </location>
</feature>
<dbReference type="InterPro" id="IPR003594">
    <property type="entry name" value="HATPase_dom"/>
</dbReference>
<keyword evidence="7 8" id="KW-0472">Membrane</keyword>
<dbReference type="InterPro" id="IPR004358">
    <property type="entry name" value="Sig_transdc_His_kin-like_C"/>
</dbReference>
<reference evidence="11 12" key="1">
    <citation type="submission" date="2015-07" db="EMBL/GenBank/DDBJ databases">
        <title>Whole genome sequence of Herpetosiphon geysericola DSM 7119.</title>
        <authorList>
            <person name="Hemp J."/>
            <person name="Ward L.M."/>
            <person name="Pace L.A."/>
            <person name="Fischer W.W."/>
        </authorList>
    </citation>
    <scope>NUCLEOTIDE SEQUENCE [LARGE SCALE GENOMIC DNA]</scope>
    <source>
        <strain evidence="11 12">DSM 7119</strain>
    </source>
</reference>
<dbReference type="CDD" id="cd00082">
    <property type="entry name" value="HisKA"/>
    <property type="match status" value="1"/>
</dbReference>
<dbReference type="CDD" id="cd16922">
    <property type="entry name" value="HATPase_EvgS-ArcB-TorS-like"/>
    <property type="match status" value="1"/>
</dbReference>
<gene>
    <name evidence="11" type="ORF">SE18_11575</name>
</gene>
<sequence>MGRNSSFRIWLTRIRPLAWALACFALVLFGYTFSTSIPTNRLTIIAIVLGVTAVALPWLFNPEGDWRELRTLGILALPLSVAILSEGYHTALWSVLLIPAIAIPQMLPPRWAFSAIGLMLIAWAVSNVLVPAVEVETVALEVGLRSVGFILVAVAVWLAARPRFDYPAMLPEAPIRRATRAAERLRGSLSPEETLEELASAAKACGPFIFASASTVDWRARTLRMAVAIGASGRTLGATEMLSIPWDEISVLLRDDRRIGDNAYLADSLPFRDIAGEHYMLVPVRTATGEICGLLTVGDDDPKARKRLTETAPLLELLASQAAAVLENAALQNTLAQRIEATTAEMGRTAEDAMRARTRAESMYQIVRALSGTLEPQPLLDQALLLIAQATQAERGGIMLIDPKSGRLAFSTNLDRNITRTEAISLERGQGLAGWVVEHRAPVIIPNTAEDSRWMVRSDYDKKGRSALAVPMEQDERVAGVIVLINSRINHFTQEHIQFVQVIGDQVMTMLSNVQLYRATTEQARRLSQALEQREEEVSRSLAIVRSIGDGVVVGDRVGRIRLINPAAEQLLNIEAVEWLGKPLMSLPGAPESEPRLTEKQTYQQFELSGRMIRASSTPVFTSQSEWLGSVVVYHDITASELADRMKTEFVATASHELRTPLTSISGYIDLLMLNTLGPLTEQQRQFLSVVKNNIERLNAILNDLLDVSRIESGKVRLQRKPINLDELIQSTVMAIHQQWSGKQISLALDVPDDLPPMIADPERMRQIITNLISNAYKYTRDGGRIDVVVSNGSDSVTLAVKDSGVGIAADDQQHIFTRFFRSENPLKEQAGGTGLGLNITKSLVELHGGKIWFDSEEGRGTTFTVQLPVGGDSDWTPASWLEGV</sequence>
<feature type="transmembrane region" description="Helical" evidence="8">
    <location>
        <begin position="44"/>
        <end position="60"/>
    </location>
</feature>
<dbReference type="SMART" id="SM00387">
    <property type="entry name" value="HATPase_c"/>
    <property type="match status" value="1"/>
</dbReference>
<dbReference type="STRING" id="70996.SE18_11575"/>
<dbReference type="InterPro" id="IPR003661">
    <property type="entry name" value="HisK_dim/P_dom"/>
</dbReference>
<dbReference type="AlphaFoldDB" id="A0A0P6YB44"/>
<dbReference type="SUPFAM" id="SSF55785">
    <property type="entry name" value="PYP-like sensor domain (PAS domain)"/>
    <property type="match status" value="1"/>
</dbReference>
<dbReference type="GO" id="GO:0000155">
    <property type="term" value="F:phosphorelay sensor kinase activity"/>
    <property type="evidence" value="ECO:0007669"/>
    <property type="project" value="InterPro"/>
</dbReference>
<keyword evidence="12" id="KW-1185">Reference proteome</keyword>
<dbReference type="PROSITE" id="PS50109">
    <property type="entry name" value="HIS_KIN"/>
    <property type="match status" value="1"/>
</dbReference>
<dbReference type="InterPro" id="IPR029016">
    <property type="entry name" value="GAF-like_dom_sf"/>
</dbReference>
<dbReference type="FunFam" id="3.30.565.10:FF:000006">
    <property type="entry name" value="Sensor histidine kinase WalK"/>
    <property type="match status" value="1"/>
</dbReference>
<evidence type="ECO:0000259" key="9">
    <source>
        <dbReference type="PROSITE" id="PS50109"/>
    </source>
</evidence>
<dbReference type="Pfam" id="PF00989">
    <property type="entry name" value="PAS"/>
    <property type="match status" value="1"/>
</dbReference>
<dbReference type="SMART" id="SM00388">
    <property type="entry name" value="HisKA"/>
    <property type="match status" value="1"/>
</dbReference>
<dbReference type="PANTHER" id="PTHR43711">
    <property type="entry name" value="TWO-COMPONENT HISTIDINE KINASE"/>
    <property type="match status" value="1"/>
</dbReference>
<comment type="catalytic activity">
    <reaction evidence="1">
        <text>ATP + protein L-histidine = ADP + protein N-phospho-L-histidine.</text>
        <dbReference type="EC" id="2.7.13.3"/>
    </reaction>
</comment>